<sequence length="649" mass="71184">MTRRRCNGPASPQREGDIARHQKEETHRTLHPRPRGTSTEMRRAWLLAGIYHQTVDRHKAPLSSSSYSQSPHLLQATPTEPAMRFSRANALLAGLQAAVFPSAALGQDNGSCDAYNTISLGDYGSFSGTVVNSTQTGRPLPAPVDAWLGIDYSTQPVGDGRFRPVTWPAPFDGVKPAVRFGKSCVQGPPGTIPAGEEDEACLSFNVFRTRGVPLDQKTPVLVWIHGGSFYLGSYRSFDAAAFAASSKVPITVVNFHYRLNSLGFLPSTLFEEEGLLNLGLRDQNFFLQFVQRHIASFGGDPDAVTIGGRSAGGHSVGIHYFHNYGEDAGRSLFRGAIHQSGSVTARAFPNSTYPLYVRQFNEYMQFLGCPQDQGNEAALACLRAADIAKIRSISSKLYLEGDGPLTWPFQPTAGGPLLEKFGSQSGYDGTFHHVPTITTTTTNEGKFYVPGNLETNQQFLDYLHNISPALDAADLRLLEDLYPDPAARPDSPYANSPNSTQYERIAAAWSDYAYICPGQETAYRAGAAGVPVWKARFDTPNFTPAWQGIPHTADARYTWDEPTAQHVDVSHVYHAYLASFVAAGDPNAHRWPGAPEWPAYRPSGYGLGSEPADQLVVRPEGGTKVEKDDIRRKECLYWRSPERAPRLNK</sequence>
<evidence type="ECO:0000256" key="4">
    <source>
        <dbReference type="SAM" id="MobiDB-lite"/>
    </source>
</evidence>
<dbReference type="EC" id="3.1.1.-" evidence="3"/>
<dbReference type="AlphaFoldDB" id="J3NXF4"/>
<organism evidence="6">
    <name type="scientific">Gaeumannomyces tritici (strain R3-111a-1)</name>
    <name type="common">Wheat and barley take-all root rot fungus</name>
    <name type="synonym">Gaeumannomyces graminis var. tritici</name>
    <dbReference type="NCBI Taxonomy" id="644352"/>
    <lineage>
        <taxon>Eukaryota</taxon>
        <taxon>Fungi</taxon>
        <taxon>Dikarya</taxon>
        <taxon>Ascomycota</taxon>
        <taxon>Pezizomycotina</taxon>
        <taxon>Sordariomycetes</taxon>
        <taxon>Sordariomycetidae</taxon>
        <taxon>Magnaporthales</taxon>
        <taxon>Magnaporthaceae</taxon>
        <taxon>Gaeumannomyces</taxon>
    </lineage>
</organism>
<dbReference type="InterPro" id="IPR050309">
    <property type="entry name" value="Type-B_Carboxylest/Lipase"/>
</dbReference>
<comment type="similarity">
    <text evidence="1 3">Belongs to the type-B carboxylesterase/lipase family.</text>
</comment>
<keyword evidence="8" id="KW-1185">Reference proteome</keyword>
<evidence type="ECO:0000259" key="5">
    <source>
        <dbReference type="Pfam" id="PF00135"/>
    </source>
</evidence>
<gene>
    <name evidence="7" type="primary">20346418</name>
    <name evidence="6" type="ORF">GGTG_05960</name>
</gene>
<reference evidence="8" key="1">
    <citation type="submission" date="2010-07" db="EMBL/GenBank/DDBJ databases">
        <title>The genome sequence of Gaeumannomyces graminis var. tritici strain R3-111a-1.</title>
        <authorList>
            <consortium name="The Broad Institute Genome Sequencing Platform"/>
            <person name="Ma L.-J."/>
            <person name="Dead R."/>
            <person name="Young S."/>
            <person name="Zeng Q."/>
            <person name="Koehrsen M."/>
            <person name="Alvarado L."/>
            <person name="Berlin A."/>
            <person name="Chapman S.B."/>
            <person name="Chen Z."/>
            <person name="Freedman E."/>
            <person name="Gellesch M."/>
            <person name="Goldberg J."/>
            <person name="Griggs A."/>
            <person name="Gujja S."/>
            <person name="Heilman E.R."/>
            <person name="Heiman D."/>
            <person name="Hepburn T."/>
            <person name="Howarth C."/>
            <person name="Jen D."/>
            <person name="Larson L."/>
            <person name="Mehta T."/>
            <person name="Neiman D."/>
            <person name="Pearson M."/>
            <person name="Roberts A."/>
            <person name="Saif S."/>
            <person name="Shea T."/>
            <person name="Shenoy N."/>
            <person name="Sisk P."/>
            <person name="Stolte C."/>
            <person name="Sykes S."/>
            <person name="Walk T."/>
            <person name="White J."/>
            <person name="Yandava C."/>
            <person name="Haas B."/>
            <person name="Nusbaum C."/>
            <person name="Birren B."/>
        </authorList>
    </citation>
    <scope>NUCLEOTIDE SEQUENCE [LARGE SCALE GENOMIC DNA]</scope>
    <source>
        <strain evidence="8">R3-111a-1</strain>
    </source>
</reference>
<dbReference type="GO" id="GO:0016787">
    <property type="term" value="F:hydrolase activity"/>
    <property type="evidence" value="ECO:0007669"/>
    <property type="project" value="UniProtKB-KW"/>
</dbReference>
<dbReference type="SUPFAM" id="SSF53474">
    <property type="entry name" value="alpha/beta-Hydrolases"/>
    <property type="match status" value="1"/>
</dbReference>
<dbReference type="eggNOG" id="KOG4389">
    <property type="taxonomic scope" value="Eukaryota"/>
</dbReference>
<reference evidence="7" key="5">
    <citation type="submission" date="2018-04" db="UniProtKB">
        <authorList>
            <consortium name="EnsemblFungi"/>
        </authorList>
    </citation>
    <scope>IDENTIFICATION</scope>
    <source>
        <strain evidence="7">R3-111a-1</strain>
    </source>
</reference>
<dbReference type="OrthoDB" id="6846267at2759"/>
<dbReference type="STRING" id="644352.J3NXF4"/>
<dbReference type="InterPro" id="IPR029058">
    <property type="entry name" value="AB_hydrolase_fold"/>
</dbReference>
<dbReference type="GeneID" id="20346418"/>
<keyword evidence="2 3" id="KW-0378">Hydrolase</keyword>
<name>J3NXF4_GAET3</name>
<reference evidence="6" key="2">
    <citation type="submission" date="2010-07" db="EMBL/GenBank/DDBJ databases">
        <authorList>
            <consortium name="The Broad Institute Genome Sequencing Platform"/>
            <consortium name="Broad Institute Genome Sequencing Center for Infectious Disease"/>
            <person name="Ma L.-J."/>
            <person name="Dead R."/>
            <person name="Young S."/>
            <person name="Zeng Q."/>
            <person name="Koehrsen M."/>
            <person name="Alvarado L."/>
            <person name="Berlin A."/>
            <person name="Chapman S.B."/>
            <person name="Chen Z."/>
            <person name="Freedman E."/>
            <person name="Gellesch M."/>
            <person name="Goldberg J."/>
            <person name="Griggs A."/>
            <person name="Gujja S."/>
            <person name="Heilman E.R."/>
            <person name="Heiman D."/>
            <person name="Hepburn T."/>
            <person name="Howarth C."/>
            <person name="Jen D."/>
            <person name="Larson L."/>
            <person name="Mehta T."/>
            <person name="Neiman D."/>
            <person name="Pearson M."/>
            <person name="Roberts A."/>
            <person name="Saif S."/>
            <person name="Shea T."/>
            <person name="Shenoy N."/>
            <person name="Sisk P."/>
            <person name="Stolte C."/>
            <person name="Sykes S."/>
            <person name="Walk T."/>
            <person name="White J."/>
            <person name="Yandava C."/>
            <person name="Haas B."/>
            <person name="Nusbaum C."/>
            <person name="Birren B."/>
        </authorList>
    </citation>
    <scope>NUCLEOTIDE SEQUENCE</scope>
    <source>
        <strain evidence="6">R3-111a-1</strain>
    </source>
</reference>
<evidence type="ECO:0000313" key="7">
    <source>
        <dbReference type="EnsemblFungi" id="EJT76036"/>
    </source>
</evidence>
<dbReference type="EMBL" id="GL385397">
    <property type="protein sequence ID" value="EJT76036.1"/>
    <property type="molecule type" value="Genomic_DNA"/>
</dbReference>
<dbReference type="Gene3D" id="3.40.50.1820">
    <property type="entry name" value="alpha/beta hydrolase"/>
    <property type="match status" value="1"/>
</dbReference>
<accession>J3NXF4</accession>
<dbReference type="HOGENOM" id="CLU_006586_10_3_1"/>
<dbReference type="InterPro" id="IPR019826">
    <property type="entry name" value="Carboxylesterase_B_AS"/>
</dbReference>
<reference evidence="7" key="4">
    <citation type="journal article" date="2015" name="G3 (Bethesda)">
        <title>Genome sequences of three phytopathogenic species of the Magnaporthaceae family of fungi.</title>
        <authorList>
            <person name="Okagaki L.H."/>
            <person name="Nunes C.C."/>
            <person name="Sailsbery J."/>
            <person name="Clay B."/>
            <person name="Brown D."/>
            <person name="John T."/>
            <person name="Oh Y."/>
            <person name="Young N."/>
            <person name="Fitzgerald M."/>
            <person name="Haas B.J."/>
            <person name="Zeng Q."/>
            <person name="Young S."/>
            <person name="Adiconis X."/>
            <person name="Fan L."/>
            <person name="Levin J.Z."/>
            <person name="Mitchell T.K."/>
            <person name="Okubara P.A."/>
            <person name="Farman M.L."/>
            <person name="Kohn L.M."/>
            <person name="Birren B."/>
            <person name="Ma L.-J."/>
            <person name="Dean R.A."/>
        </authorList>
    </citation>
    <scope>NUCLEOTIDE SEQUENCE</scope>
    <source>
        <strain evidence="7">R3-111a-1</strain>
    </source>
</reference>
<dbReference type="EnsemblFungi" id="EJT76036">
    <property type="protein sequence ID" value="EJT76036"/>
    <property type="gene ID" value="GGTG_05960"/>
</dbReference>
<dbReference type="RefSeq" id="XP_009222036.1">
    <property type="nucleotide sequence ID" value="XM_009223772.1"/>
</dbReference>
<dbReference type="PROSITE" id="PS00122">
    <property type="entry name" value="CARBOXYLESTERASE_B_1"/>
    <property type="match status" value="1"/>
</dbReference>
<protein>
    <recommendedName>
        <fullName evidence="3">Carboxylic ester hydrolase</fullName>
        <ecNumber evidence="3">3.1.1.-</ecNumber>
    </recommendedName>
</protein>
<dbReference type="VEuPathDB" id="FungiDB:GGTG_05960"/>
<dbReference type="ESTHER" id="gagt3-j3nxf4">
    <property type="family name" value="Fungal_carboxylesterase_lipase"/>
</dbReference>
<evidence type="ECO:0000313" key="6">
    <source>
        <dbReference type="EMBL" id="EJT76036.1"/>
    </source>
</evidence>
<evidence type="ECO:0000256" key="1">
    <source>
        <dbReference type="ARBA" id="ARBA00005964"/>
    </source>
</evidence>
<feature type="region of interest" description="Disordered" evidence="4">
    <location>
        <begin position="1"/>
        <end position="39"/>
    </location>
</feature>
<evidence type="ECO:0000256" key="3">
    <source>
        <dbReference type="RuleBase" id="RU361235"/>
    </source>
</evidence>
<proteinExistence type="inferred from homology"/>
<evidence type="ECO:0000256" key="2">
    <source>
        <dbReference type="ARBA" id="ARBA00022801"/>
    </source>
</evidence>
<dbReference type="PANTHER" id="PTHR11559">
    <property type="entry name" value="CARBOXYLESTERASE"/>
    <property type="match status" value="1"/>
</dbReference>
<feature type="compositionally biased region" description="Basic and acidic residues" evidence="4">
    <location>
        <begin position="14"/>
        <end position="28"/>
    </location>
</feature>
<feature type="domain" description="Carboxylesterase type B" evidence="5">
    <location>
        <begin position="123"/>
        <end position="602"/>
    </location>
</feature>
<reference evidence="6" key="3">
    <citation type="submission" date="2010-09" db="EMBL/GenBank/DDBJ databases">
        <title>Annotation of Gaeumannomyces graminis var. tritici R3-111a-1.</title>
        <authorList>
            <consortium name="The Broad Institute Genome Sequencing Platform"/>
            <person name="Ma L.-J."/>
            <person name="Dead R."/>
            <person name="Young S.K."/>
            <person name="Zeng Q."/>
            <person name="Gargeya S."/>
            <person name="Fitzgerald M."/>
            <person name="Haas B."/>
            <person name="Abouelleil A."/>
            <person name="Alvarado L."/>
            <person name="Arachchi H.M."/>
            <person name="Berlin A."/>
            <person name="Brown A."/>
            <person name="Chapman S.B."/>
            <person name="Chen Z."/>
            <person name="Dunbar C."/>
            <person name="Freedman E."/>
            <person name="Gearin G."/>
            <person name="Gellesch M."/>
            <person name="Goldberg J."/>
            <person name="Griggs A."/>
            <person name="Gujja S."/>
            <person name="Heiman D."/>
            <person name="Howarth C."/>
            <person name="Larson L."/>
            <person name="Lui A."/>
            <person name="MacDonald P.J.P."/>
            <person name="Mehta T."/>
            <person name="Montmayeur A."/>
            <person name="Murphy C."/>
            <person name="Neiman D."/>
            <person name="Pearson M."/>
            <person name="Priest M."/>
            <person name="Roberts A."/>
            <person name="Saif S."/>
            <person name="Shea T."/>
            <person name="Shenoy N."/>
            <person name="Sisk P."/>
            <person name="Stolte C."/>
            <person name="Sykes S."/>
            <person name="Yandava C."/>
            <person name="Wortman J."/>
            <person name="Nusbaum C."/>
            <person name="Birren B."/>
        </authorList>
    </citation>
    <scope>NUCLEOTIDE SEQUENCE</scope>
    <source>
        <strain evidence="6">R3-111a-1</strain>
    </source>
</reference>
<evidence type="ECO:0000313" key="8">
    <source>
        <dbReference type="Proteomes" id="UP000006039"/>
    </source>
</evidence>
<dbReference type="InterPro" id="IPR002018">
    <property type="entry name" value="CarbesteraseB"/>
</dbReference>
<dbReference type="Proteomes" id="UP000006039">
    <property type="component" value="Unassembled WGS sequence"/>
</dbReference>
<dbReference type="Pfam" id="PF00135">
    <property type="entry name" value="COesterase"/>
    <property type="match status" value="1"/>
</dbReference>